<organism evidence="2 3">
    <name type="scientific">Bradymonas sediminis</name>
    <dbReference type="NCBI Taxonomy" id="1548548"/>
    <lineage>
        <taxon>Bacteria</taxon>
        <taxon>Deltaproteobacteria</taxon>
        <taxon>Bradymonadales</taxon>
        <taxon>Bradymonadaceae</taxon>
        <taxon>Bradymonas</taxon>
    </lineage>
</organism>
<reference evidence="2 3" key="1">
    <citation type="submission" date="2018-06" db="EMBL/GenBank/DDBJ databases">
        <title>Lujinxingia sediminis gen. nov. sp. nov., a new facultative anaerobic member of the class Deltaproteobacteria, and proposal of Lujinxingaceae fam. nov.</title>
        <authorList>
            <person name="Guo L.-Y."/>
            <person name="Li C.-M."/>
            <person name="Wang S."/>
            <person name="Du Z.-J."/>
        </authorList>
    </citation>
    <scope>NUCLEOTIDE SEQUENCE [LARGE SCALE GENOMIC DNA]</scope>
    <source>
        <strain evidence="2 3">FA350</strain>
    </source>
</reference>
<dbReference type="InterPro" id="IPR013549">
    <property type="entry name" value="DUF1731"/>
</dbReference>
<dbReference type="CDD" id="cd05242">
    <property type="entry name" value="SDR_a8"/>
    <property type="match status" value="1"/>
</dbReference>
<evidence type="ECO:0000313" key="3">
    <source>
        <dbReference type="Proteomes" id="UP000249799"/>
    </source>
</evidence>
<keyword evidence="3" id="KW-1185">Reference proteome</keyword>
<dbReference type="KEGG" id="bsed:DN745_02175"/>
<dbReference type="PANTHER" id="PTHR11092">
    <property type="entry name" value="SUGAR NUCLEOTIDE EPIMERASE RELATED"/>
    <property type="match status" value="1"/>
</dbReference>
<comment type="similarity">
    <text evidence="1">Belongs to the NAD(P)-dependent epimerase/dehydratase family. SDR39U1 subfamily.</text>
</comment>
<dbReference type="SUPFAM" id="SSF51735">
    <property type="entry name" value="NAD(P)-binding Rossmann-fold domains"/>
    <property type="match status" value="1"/>
</dbReference>
<dbReference type="RefSeq" id="WP_111331753.1">
    <property type="nucleotide sequence ID" value="NZ_CP030032.1"/>
</dbReference>
<protein>
    <submittedName>
        <fullName evidence="2">TIGR01777 family protein</fullName>
    </submittedName>
</protein>
<sequence>MQPKDTTNTTTPKRIAITGATGLIGTALSEAFAADGHIIHRVSRSQPTKDTDIFWQPMGNEIDADALEGVDVVIHLAGENLFGRWSDKKKTAIMESRRQGTTLLAKSLAALKNPPEVFVSTSAVGFYGNTHAQIVDEDSPAGDTFLAEVCREWEAASEPAREAGIRTVNPRLGVVLTNKGGALKMMLTPFKFGLGGRISDGSQYMSWITLDDVVRALQYIVATPELNGPVNVTSPEPVSNKEFTKVLGGVLNRPTPFPLPGPLIKLGAGQMGEEMLLHGQRSVPTALEEAGFSFAYPQLEAALRHALD</sequence>
<name>A0A2Z4FGV9_9DELT</name>
<dbReference type="InterPro" id="IPR036291">
    <property type="entry name" value="NAD(P)-bd_dom_sf"/>
</dbReference>
<evidence type="ECO:0000313" key="2">
    <source>
        <dbReference type="EMBL" id="AWV88207.1"/>
    </source>
</evidence>
<dbReference type="Pfam" id="PF01370">
    <property type="entry name" value="Epimerase"/>
    <property type="match status" value="1"/>
</dbReference>
<dbReference type="NCBIfam" id="TIGR01777">
    <property type="entry name" value="yfcH"/>
    <property type="match status" value="1"/>
</dbReference>
<dbReference type="Gene3D" id="3.40.50.720">
    <property type="entry name" value="NAD(P)-binding Rossmann-like Domain"/>
    <property type="match status" value="1"/>
</dbReference>
<dbReference type="Proteomes" id="UP000249799">
    <property type="component" value="Chromosome"/>
</dbReference>
<proteinExistence type="inferred from homology"/>
<dbReference type="InterPro" id="IPR010099">
    <property type="entry name" value="SDR39U1"/>
</dbReference>
<dbReference type="Pfam" id="PF08338">
    <property type="entry name" value="DUF1731"/>
    <property type="match status" value="1"/>
</dbReference>
<accession>A0A2Z4FGV9</accession>
<dbReference type="AlphaFoldDB" id="A0A2Z4FGV9"/>
<dbReference type="OrthoDB" id="5292533at2"/>
<gene>
    <name evidence="2" type="ORF">DN745_02175</name>
</gene>
<evidence type="ECO:0000256" key="1">
    <source>
        <dbReference type="ARBA" id="ARBA00009353"/>
    </source>
</evidence>
<dbReference type="PANTHER" id="PTHR11092:SF0">
    <property type="entry name" value="EPIMERASE FAMILY PROTEIN SDR39U1"/>
    <property type="match status" value="1"/>
</dbReference>
<dbReference type="InterPro" id="IPR001509">
    <property type="entry name" value="Epimerase_deHydtase"/>
</dbReference>
<dbReference type="EMBL" id="CP030032">
    <property type="protein sequence ID" value="AWV88207.1"/>
    <property type="molecule type" value="Genomic_DNA"/>
</dbReference>